<evidence type="ECO:0000313" key="1">
    <source>
        <dbReference type="EMBL" id="QFS51933.1"/>
    </source>
</evidence>
<organism evidence="1 2">
    <name type="scientific">Nostoc sphaeroides CCNUC1</name>
    <dbReference type="NCBI Taxonomy" id="2653204"/>
    <lineage>
        <taxon>Bacteria</taxon>
        <taxon>Bacillati</taxon>
        <taxon>Cyanobacteriota</taxon>
        <taxon>Cyanophyceae</taxon>
        <taxon>Nostocales</taxon>
        <taxon>Nostocaceae</taxon>
        <taxon>Nostoc</taxon>
    </lineage>
</organism>
<name>A0A5P8WGH9_9NOSO</name>
<dbReference type="AlphaFoldDB" id="A0A5P8WGH9"/>
<proteinExistence type="predicted"/>
<dbReference type="KEGG" id="nsh:GXM_09427"/>
<gene>
    <name evidence="1" type="ORF">GXM_09427</name>
</gene>
<keyword evidence="2" id="KW-1185">Reference proteome</keyword>
<sequence>MPNADYCVENEADINVYKLPKALDVRLYKSLRERREPQK</sequence>
<reference evidence="1 2" key="1">
    <citation type="submission" date="2019-10" db="EMBL/GenBank/DDBJ databases">
        <title>Genomic and transcriptomic insights into the perfect genentic adaptation of a filamentous nitrogen-fixing cyanobacterium to rice fields.</title>
        <authorList>
            <person name="Chen Z."/>
        </authorList>
    </citation>
    <scope>NUCLEOTIDE SEQUENCE [LARGE SCALE GENOMIC DNA]</scope>
    <source>
        <strain evidence="1">CCNUC1</strain>
    </source>
</reference>
<protein>
    <submittedName>
        <fullName evidence="1">Uncharacterized protein</fullName>
    </submittedName>
</protein>
<evidence type="ECO:0000313" key="2">
    <source>
        <dbReference type="Proteomes" id="UP000326678"/>
    </source>
</evidence>
<dbReference type="Proteomes" id="UP000326678">
    <property type="component" value="Chromosome Gxm2"/>
</dbReference>
<accession>A0A5P8WGH9</accession>
<dbReference type="EMBL" id="CP045227">
    <property type="protein sequence ID" value="QFS51933.1"/>
    <property type="molecule type" value="Genomic_DNA"/>
</dbReference>